<gene>
    <name evidence="2" type="ORF">POL58_30240</name>
</gene>
<evidence type="ECO:0000259" key="1">
    <source>
        <dbReference type="Pfam" id="PF26345"/>
    </source>
</evidence>
<protein>
    <recommendedName>
        <fullName evidence="1">ScoMcrA-like N-terminal head domain-containing protein</fullName>
    </recommendedName>
</protein>
<evidence type="ECO:0000313" key="2">
    <source>
        <dbReference type="EMBL" id="MDC0672065.1"/>
    </source>
</evidence>
<organism evidence="2 3">
    <name type="scientific">Nannocystis radixulma</name>
    <dbReference type="NCBI Taxonomy" id="2995305"/>
    <lineage>
        <taxon>Bacteria</taxon>
        <taxon>Pseudomonadati</taxon>
        <taxon>Myxococcota</taxon>
        <taxon>Polyangia</taxon>
        <taxon>Nannocystales</taxon>
        <taxon>Nannocystaceae</taxon>
        <taxon>Nannocystis</taxon>
    </lineage>
</organism>
<name>A0ABT5BD50_9BACT</name>
<accession>A0ABT5BD50</accession>
<reference evidence="2 3" key="1">
    <citation type="submission" date="2022-11" db="EMBL/GenBank/DDBJ databases">
        <title>Minimal conservation of predation-associated metabolite biosynthetic gene clusters underscores biosynthetic potential of Myxococcota including descriptions for ten novel species: Archangium lansinium sp. nov., Myxococcus landrumus sp. nov., Nannocystis bai.</title>
        <authorList>
            <person name="Ahearne A."/>
            <person name="Stevens C."/>
            <person name="Dowd S."/>
        </authorList>
    </citation>
    <scope>NUCLEOTIDE SEQUENCE [LARGE SCALE GENOMIC DNA]</scope>
    <source>
        <strain evidence="2 3">NCELM</strain>
    </source>
</reference>
<evidence type="ECO:0000313" key="3">
    <source>
        <dbReference type="Proteomes" id="UP001217838"/>
    </source>
</evidence>
<proteinExistence type="predicted"/>
<dbReference type="Proteomes" id="UP001217838">
    <property type="component" value="Unassembled WGS sequence"/>
</dbReference>
<dbReference type="EMBL" id="JAQNDN010000019">
    <property type="protein sequence ID" value="MDC0672065.1"/>
    <property type="molecule type" value="Genomic_DNA"/>
</dbReference>
<feature type="domain" description="ScoMcrA-like N-terminal head" evidence="1">
    <location>
        <begin position="6"/>
        <end position="83"/>
    </location>
</feature>
<comment type="caution">
    <text evidence="2">The sequence shown here is derived from an EMBL/GenBank/DDBJ whole genome shotgun (WGS) entry which is preliminary data.</text>
</comment>
<keyword evidence="3" id="KW-1185">Reference proteome</keyword>
<dbReference type="Pfam" id="PF26345">
    <property type="entry name" value="ScoMcrA_N"/>
    <property type="match status" value="1"/>
</dbReference>
<sequence>MAIPEDITAQHIRLALRHIDEHGVPPRRQATRFALVHRSREYPPKYVLSLAAELGLGRELSPGEFGGGPETNQFLARRGFDIQGEGRVAVEAEVERERPVRPRKQVVAVQPSREVAIARITLRDPRDYSPEGAADAILQAFTREWPRGVTAGITITPGGLAFVQHEDAWAGSQGWETTPRDFQAAVYRAEPNLRRILTNPVLKAVRQHTRWLTIGIDQRWGPEDYEHRPHAELVAIVDVERGSVVGWTGKSFPTLNQERHLIQAPLESHFLTIGRRRVVVLGCHDLSMYNPRGYANQDPAGARRKRCDKFRRMCRQFSPMIVVQHPHSTDSPNIWRTAWAGLRDDLPSVQCWASGIYYKKNARGKFTDVLRSTRSSEGVLDIVVAG</sequence>
<dbReference type="InterPro" id="IPR058807">
    <property type="entry name" value="ScoMcrA_N"/>
</dbReference>
<dbReference type="RefSeq" id="WP_272003213.1">
    <property type="nucleotide sequence ID" value="NZ_JAQNDN010000019.1"/>
</dbReference>